<gene>
    <name evidence="3" type="ORF">BTA35_0200125</name>
</gene>
<dbReference type="Pfam" id="PF01266">
    <property type="entry name" value="DAO"/>
    <property type="match status" value="1"/>
</dbReference>
<dbReference type="SUPFAM" id="SSF51905">
    <property type="entry name" value="FAD/NAD(P)-binding domain"/>
    <property type="match status" value="1"/>
</dbReference>
<comment type="caution">
    <text evidence="3">The sequence shown here is derived from an EMBL/GenBank/DDBJ whole genome shotgun (WGS) entry which is preliminary data.</text>
</comment>
<evidence type="ECO:0000313" key="4">
    <source>
        <dbReference type="Proteomes" id="UP000190064"/>
    </source>
</evidence>
<organism evidence="3 4">
    <name type="scientific">Oceanospirillum linum</name>
    <dbReference type="NCBI Taxonomy" id="966"/>
    <lineage>
        <taxon>Bacteria</taxon>
        <taxon>Pseudomonadati</taxon>
        <taxon>Pseudomonadota</taxon>
        <taxon>Gammaproteobacteria</taxon>
        <taxon>Oceanospirillales</taxon>
        <taxon>Oceanospirillaceae</taxon>
        <taxon>Oceanospirillum</taxon>
    </lineage>
</organism>
<dbReference type="STRING" id="966.BTA35_0200125"/>
<evidence type="ECO:0000313" key="3">
    <source>
        <dbReference type="EMBL" id="OOV88006.1"/>
    </source>
</evidence>
<accession>A0A1T1HDX3</accession>
<name>A0A1T1HDX3_OCELI</name>
<feature type="domain" description="FAD dependent oxidoreductase" evidence="2">
    <location>
        <begin position="35"/>
        <end position="72"/>
    </location>
</feature>
<dbReference type="EMBL" id="MTSD02000001">
    <property type="protein sequence ID" value="OOV88006.1"/>
    <property type="molecule type" value="Genomic_DNA"/>
</dbReference>
<dbReference type="Gene3D" id="3.50.50.60">
    <property type="entry name" value="FAD/NAD(P)-binding domain"/>
    <property type="match status" value="1"/>
</dbReference>
<dbReference type="AlphaFoldDB" id="A0A1T1HDX3"/>
<dbReference type="GO" id="GO:0016491">
    <property type="term" value="F:oxidoreductase activity"/>
    <property type="evidence" value="ECO:0007669"/>
    <property type="project" value="UniProtKB-KW"/>
</dbReference>
<keyword evidence="1" id="KW-0560">Oxidoreductase</keyword>
<protein>
    <recommendedName>
        <fullName evidence="2">FAD dependent oxidoreductase domain-containing protein</fullName>
    </recommendedName>
</protein>
<evidence type="ECO:0000256" key="1">
    <source>
        <dbReference type="ARBA" id="ARBA00023002"/>
    </source>
</evidence>
<proteinExistence type="predicted"/>
<keyword evidence="4" id="KW-1185">Reference proteome</keyword>
<evidence type="ECO:0000259" key="2">
    <source>
        <dbReference type="Pfam" id="PF01266"/>
    </source>
</evidence>
<sequence length="85" mass="9215">MTYVSFPHYQRLCGWGEPAESPASRPRLTGHHQCDVVVVGAGYTGISAARQLAQLRPQDSILLLEADQVGGALPAGTLDLFCRHR</sequence>
<dbReference type="InterPro" id="IPR036188">
    <property type="entry name" value="FAD/NAD-bd_sf"/>
</dbReference>
<dbReference type="Proteomes" id="UP000190064">
    <property type="component" value="Unassembled WGS sequence"/>
</dbReference>
<reference evidence="3" key="1">
    <citation type="submission" date="2017-02" db="EMBL/GenBank/DDBJ databases">
        <title>Draft Genome Sequence of the Salt Water Bacterium Oceanospirillum linum ATCC 11336.</title>
        <authorList>
            <person name="Trachtenberg A.M."/>
            <person name="Carney J.G."/>
            <person name="Linnane J.D."/>
            <person name="Rheaume B.A."/>
            <person name="Pitts N.L."/>
            <person name="Mykles D.L."/>
            <person name="Maclea K.S."/>
        </authorList>
    </citation>
    <scope>NUCLEOTIDE SEQUENCE [LARGE SCALE GENOMIC DNA]</scope>
    <source>
        <strain evidence="3">ATCC 11336</strain>
    </source>
</reference>
<dbReference type="InterPro" id="IPR006076">
    <property type="entry name" value="FAD-dep_OxRdtase"/>
</dbReference>